<evidence type="ECO:0000313" key="10">
    <source>
        <dbReference type="Proteomes" id="UP000813463"/>
    </source>
</evidence>
<dbReference type="Gene3D" id="3.30.40.10">
    <property type="entry name" value="Zinc/RING finger domain, C3HC4 (zinc finger)"/>
    <property type="match status" value="1"/>
</dbReference>
<dbReference type="InterPro" id="IPR001841">
    <property type="entry name" value="Znf_RING"/>
</dbReference>
<dbReference type="InterPro" id="IPR017907">
    <property type="entry name" value="Znf_RING_CS"/>
</dbReference>
<accession>A0A9R0JCZ7</accession>
<feature type="domain" description="BRCT" evidence="9">
    <location>
        <begin position="1"/>
        <end position="88"/>
    </location>
</feature>
<feature type="domain" description="RING-type" evidence="8">
    <location>
        <begin position="362"/>
        <end position="407"/>
    </location>
</feature>
<dbReference type="GO" id="GO:0005694">
    <property type="term" value="C:chromosome"/>
    <property type="evidence" value="ECO:0007669"/>
    <property type="project" value="UniProtKB-SubCell"/>
</dbReference>
<name>A0A9R0JCZ7_SPIOL</name>
<keyword evidence="3" id="KW-0479">Metal-binding</keyword>
<evidence type="ECO:0000256" key="2">
    <source>
        <dbReference type="ARBA" id="ARBA00022454"/>
    </source>
</evidence>
<dbReference type="GO" id="GO:0008270">
    <property type="term" value="F:zinc ion binding"/>
    <property type="evidence" value="ECO:0007669"/>
    <property type="project" value="UniProtKB-KW"/>
</dbReference>
<keyword evidence="10" id="KW-1185">Reference proteome</keyword>
<protein>
    <recommendedName>
        <fullName evidence="6">RING-type E3 ubiquitin transferase BRCA1</fullName>
    </recommendedName>
</protein>
<keyword evidence="5" id="KW-0862">Zinc</keyword>
<dbReference type="Proteomes" id="UP000813463">
    <property type="component" value="Chromosome 1"/>
</dbReference>
<dbReference type="GO" id="GO:0004842">
    <property type="term" value="F:ubiquitin-protein transferase activity"/>
    <property type="evidence" value="ECO:0000318"/>
    <property type="project" value="GO_Central"/>
</dbReference>
<dbReference type="SUPFAM" id="SSF57850">
    <property type="entry name" value="RING/U-box"/>
    <property type="match status" value="1"/>
</dbReference>
<dbReference type="RefSeq" id="XP_021864693.1">
    <property type="nucleotide sequence ID" value="XM_022009001.1"/>
</dbReference>
<sequence length="510" mass="57169">MVEGMDATVVTVSGYCGSERMMLIKLISVAGANYVGKLSRSTTHLICWKFKGKKHEYAKKFGTLIINHQWLEDCMKEGKRIPESPYTLRSGQEVGFNIHSLPAVTKTAGLLSENKLLLNSPSIHDRLNDVIDLESDEIENDDWDHNLLLDENLFPVPGSRISARQLSKRKLVKETFREGRRVKADTKRAILEPEIPTVDGLQCEASDNSIECSIKQRRSDNDLSILPDFAESSRRSRRLVKKNAKRYDTEIASTDAEQQSRTLLGVNELPVASSLSNDLSREIEASIRRRLETMPAVKGKNRDEVNNMNDTGPLLDTSLHSHDASNAKGINIEENIPRVQNLNRDKLGRDQSTIGASAELSCVICWTEYSSLRGVLSCGHRFCFSCIQNWADHMSLNRKEATCPLCKASFTNITRVNAGASVDQKIYSQTIPCASSSQDIFFVSEGVASHSGAQVILPSVCCRCQQRDPEDLLMYCQMCQSSCIHHYCLDPPLFPWTCIGCRDRRLPFFS</sequence>
<gene>
    <name evidence="11 12" type="primary">LOC110803482</name>
</gene>
<dbReference type="InterPro" id="IPR001357">
    <property type="entry name" value="BRCT_dom"/>
</dbReference>
<evidence type="ECO:0000256" key="4">
    <source>
        <dbReference type="ARBA" id="ARBA00022771"/>
    </source>
</evidence>
<dbReference type="SUPFAM" id="SSF52113">
    <property type="entry name" value="BRCT domain"/>
    <property type="match status" value="1"/>
</dbReference>
<dbReference type="AlphaFoldDB" id="A0A9R0JCZ7"/>
<dbReference type="InterPro" id="IPR013083">
    <property type="entry name" value="Znf_RING/FYVE/PHD"/>
</dbReference>
<dbReference type="Gene3D" id="3.40.50.10190">
    <property type="entry name" value="BRCT domain"/>
    <property type="match status" value="1"/>
</dbReference>
<dbReference type="PANTHER" id="PTHR47776">
    <property type="entry name" value="F5A8.9 PROTEIN"/>
    <property type="match status" value="1"/>
</dbReference>
<proteinExistence type="predicted"/>
<dbReference type="SUPFAM" id="SSF57903">
    <property type="entry name" value="FYVE/PHD zinc finger"/>
    <property type="match status" value="1"/>
</dbReference>
<evidence type="ECO:0000256" key="1">
    <source>
        <dbReference type="ARBA" id="ARBA00004286"/>
    </source>
</evidence>
<dbReference type="PROSITE" id="PS50172">
    <property type="entry name" value="BRCT"/>
    <property type="match status" value="1"/>
</dbReference>
<dbReference type="SMART" id="SM00184">
    <property type="entry name" value="RING"/>
    <property type="match status" value="1"/>
</dbReference>
<evidence type="ECO:0000256" key="6">
    <source>
        <dbReference type="ARBA" id="ARBA00031556"/>
    </source>
</evidence>
<dbReference type="GO" id="GO:0005634">
    <property type="term" value="C:nucleus"/>
    <property type="evidence" value="ECO:0000318"/>
    <property type="project" value="GO_Central"/>
</dbReference>
<organism evidence="10 11">
    <name type="scientific">Spinacia oleracea</name>
    <name type="common">Spinach</name>
    <dbReference type="NCBI Taxonomy" id="3562"/>
    <lineage>
        <taxon>Eukaryota</taxon>
        <taxon>Viridiplantae</taxon>
        <taxon>Streptophyta</taxon>
        <taxon>Embryophyta</taxon>
        <taxon>Tracheophyta</taxon>
        <taxon>Spermatophyta</taxon>
        <taxon>Magnoliopsida</taxon>
        <taxon>eudicotyledons</taxon>
        <taxon>Gunneridae</taxon>
        <taxon>Pentapetalae</taxon>
        <taxon>Caryophyllales</taxon>
        <taxon>Chenopodiaceae</taxon>
        <taxon>Chenopodioideae</taxon>
        <taxon>Anserineae</taxon>
        <taxon>Spinacia</taxon>
    </lineage>
</organism>
<dbReference type="Pfam" id="PF12738">
    <property type="entry name" value="PTCB-BRCT"/>
    <property type="match status" value="1"/>
</dbReference>
<evidence type="ECO:0000256" key="7">
    <source>
        <dbReference type="PROSITE-ProRule" id="PRU00175"/>
    </source>
</evidence>
<comment type="subcellular location">
    <subcellularLocation>
        <location evidence="1">Chromosome</location>
    </subcellularLocation>
</comment>
<dbReference type="InterPro" id="IPR011011">
    <property type="entry name" value="Znf_FYVE_PHD"/>
</dbReference>
<evidence type="ECO:0000256" key="5">
    <source>
        <dbReference type="ARBA" id="ARBA00022833"/>
    </source>
</evidence>
<dbReference type="GO" id="GO:0035825">
    <property type="term" value="P:homologous recombination"/>
    <property type="evidence" value="ECO:0000318"/>
    <property type="project" value="GO_Central"/>
</dbReference>
<reference evidence="11" key="2">
    <citation type="submission" date="2025-04" db="UniProtKB">
        <authorList>
            <consortium name="RefSeq"/>
        </authorList>
    </citation>
    <scope>IDENTIFICATION</scope>
    <source>
        <tissue evidence="12">Leaf</tissue>
    </source>
</reference>
<dbReference type="PANTHER" id="PTHR47776:SF2">
    <property type="entry name" value="RING-TYPE E3 UBIQUITIN TRANSFERASE BRCA1"/>
    <property type="match status" value="1"/>
</dbReference>
<dbReference type="PROSITE" id="PS50089">
    <property type="entry name" value="ZF_RING_2"/>
    <property type="match status" value="1"/>
</dbReference>
<keyword evidence="4 7" id="KW-0863">Zinc-finger</keyword>
<evidence type="ECO:0000259" key="8">
    <source>
        <dbReference type="PROSITE" id="PS50089"/>
    </source>
</evidence>
<reference evidence="10" key="1">
    <citation type="journal article" date="2021" name="Nat. Commun.">
        <title>Genomic analyses provide insights into spinach domestication and the genetic basis of agronomic traits.</title>
        <authorList>
            <person name="Cai X."/>
            <person name="Sun X."/>
            <person name="Xu C."/>
            <person name="Sun H."/>
            <person name="Wang X."/>
            <person name="Ge C."/>
            <person name="Zhang Z."/>
            <person name="Wang Q."/>
            <person name="Fei Z."/>
            <person name="Jiao C."/>
            <person name="Wang Q."/>
        </authorList>
    </citation>
    <scope>NUCLEOTIDE SEQUENCE [LARGE SCALE GENOMIC DNA]</scope>
    <source>
        <strain evidence="10">cv. Varoflay</strain>
    </source>
</reference>
<dbReference type="PROSITE" id="PS00518">
    <property type="entry name" value="ZF_RING_1"/>
    <property type="match status" value="1"/>
</dbReference>
<dbReference type="GeneID" id="110803482"/>
<keyword evidence="2" id="KW-0158">Chromosome</keyword>
<evidence type="ECO:0000256" key="3">
    <source>
        <dbReference type="ARBA" id="ARBA00022723"/>
    </source>
</evidence>
<evidence type="ECO:0000259" key="9">
    <source>
        <dbReference type="PROSITE" id="PS50172"/>
    </source>
</evidence>
<dbReference type="Pfam" id="PF00097">
    <property type="entry name" value="zf-C3HC4"/>
    <property type="match status" value="1"/>
</dbReference>
<dbReference type="RefSeq" id="XP_056694436.1">
    <property type="nucleotide sequence ID" value="XM_056838458.1"/>
</dbReference>
<dbReference type="InterPro" id="IPR018957">
    <property type="entry name" value="Znf_C3HC4_RING-type"/>
</dbReference>
<dbReference type="InterPro" id="IPR036420">
    <property type="entry name" value="BRCT_dom_sf"/>
</dbReference>
<dbReference type="KEGG" id="soe:110803482"/>
<dbReference type="SMART" id="SM00292">
    <property type="entry name" value="BRCT"/>
    <property type="match status" value="1"/>
</dbReference>
<dbReference type="OrthoDB" id="251770at2759"/>
<evidence type="ECO:0000313" key="12">
    <source>
        <dbReference type="RefSeq" id="XP_056694436.1"/>
    </source>
</evidence>
<evidence type="ECO:0000313" key="11">
    <source>
        <dbReference type="RefSeq" id="XP_021864693.1"/>
    </source>
</evidence>